<keyword evidence="8 9" id="KW-0961">Cell wall biogenesis/degradation</keyword>
<accession>A0A934IL44</accession>
<keyword evidence="5" id="KW-0378">Hydrolase</keyword>
<dbReference type="Pfam" id="PF03734">
    <property type="entry name" value="YkuD"/>
    <property type="match status" value="1"/>
</dbReference>
<dbReference type="EMBL" id="JAEKJA010000001">
    <property type="protein sequence ID" value="MBJ3774277.1"/>
    <property type="molecule type" value="Genomic_DNA"/>
</dbReference>
<evidence type="ECO:0000256" key="7">
    <source>
        <dbReference type="ARBA" id="ARBA00022984"/>
    </source>
</evidence>
<dbReference type="GO" id="GO:0016757">
    <property type="term" value="F:glycosyltransferase activity"/>
    <property type="evidence" value="ECO:0007669"/>
    <property type="project" value="UniProtKB-KW"/>
</dbReference>
<dbReference type="InterPro" id="IPR005490">
    <property type="entry name" value="LD_TPept_cat_dom"/>
</dbReference>
<name>A0A934IL44_9HYPH</name>
<dbReference type="SUPFAM" id="SSF141523">
    <property type="entry name" value="L,D-transpeptidase catalytic domain-like"/>
    <property type="match status" value="1"/>
</dbReference>
<gene>
    <name evidence="11" type="ORF">JCR33_01165</name>
</gene>
<dbReference type="InterPro" id="IPR038063">
    <property type="entry name" value="Transpep_catalytic_dom"/>
</dbReference>
<evidence type="ECO:0000256" key="5">
    <source>
        <dbReference type="ARBA" id="ARBA00022801"/>
    </source>
</evidence>
<dbReference type="PANTHER" id="PTHR30582:SF24">
    <property type="entry name" value="L,D-TRANSPEPTIDASE ERFK_SRFK-RELATED"/>
    <property type="match status" value="1"/>
</dbReference>
<comment type="caution">
    <text evidence="11">The sequence shown here is derived from an EMBL/GenBank/DDBJ whole genome shotgun (WGS) entry which is preliminary data.</text>
</comment>
<protein>
    <submittedName>
        <fullName evidence="11">L,D-transpeptidase</fullName>
    </submittedName>
</protein>
<dbReference type="PANTHER" id="PTHR30582">
    <property type="entry name" value="L,D-TRANSPEPTIDASE"/>
    <property type="match status" value="1"/>
</dbReference>
<evidence type="ECO:0000313" key="12">
    <source>
        <dbReference type="Proteomes" id="UP000609531"/>
    </source>
</evidence>
<dbReference type="PROSITE" id="PS52029">
    <property type="entry name" value="LD_TPASE"/>
    <property type="match status" value="1"/>
</dbReference>
<keyword evidence="4" id="KW-0808">Transferase</keyword>
<dbReference type="CDD" id="cd16913">
    <property type="entry name" value="YkuD_like"/>
    <property type="match status" value="1"/>
</dbReference>
<evidence type="ECO:0000256" key="4">
    <source>
        <dbReference type="ARBA" id="ARBA00022679"/>
    </source>
</evidence>
<sequence length="220" mass="23971">MRLLRAGPRVVRIGIVAAAVALGAGGAHAGTGLTLSDLVLGQSHSMLKLPAEAAPVFEAKRERVVVDMKNRRMFFRAAGEADVRLYRVGIGRPEAHIPLGRTRITSKRVDPSWWPTPRARQRDPYLPAVMKSGADNPLGTRAMNLSWKYYLIHGTNDARKVGRAATWGCVSMYESEVQAFFSAIDQGMRVRFEPTLDERIGHAARPVAARGTVAGPDGDS</sequence>
<keyword evidence="7 9" id="KW-0573">Peptidoglycan synthesis</keyword>
<comment type="similarity">
    <text evidence="2">Belongs to the YkuD family.</text>
</comment>
<feature type="active site" description="Nucleophile" evidence="9">
    <location>
        <position position="169"/>
    </location>
</feature>
<proteinExistence type="inferred from homology"/>
<evidence type="ECO:0000313" key="11">
    <source>
        <dbReference type="EMBL" id="MBJ3774277.1"/>
    </source>
</evidence>
<dbReference type="RefSeq" id="WP_198880168.1">
    <property type="nucleotide sequence ID" value="NZ_JAEKJA010000001.1"/>
</dbReference>
<keyword evidence="12" id="KW-1185">Reference proteome</keyword>
<feature type="domain" description="L,D-TPase catalytic" evidence="10">
    <location>
        <begin position="62"/>
        <end position="193"/>
    </location>
</feature>
<evidence type="ECO:0000259" key="10">
    <source>
        <dbReference type="PROSITE" id="PS52029"/>
    </source>
</evidence>
<dbReference type="GO" id="GO:0018104">
    <property type="term" value="P:peptidoglycan-protein cross-linking"/>
    <property type="evidence" value="ECO:0007669"/>
    <property type="project" value="TreeGrafter"/>
</dbReference>
<comment type="pathway">
    <text evidence="1 9">Cell wall biogenesis; peptidoglycan biosynthesis.</text>
</comment>
<dbReference type="InterPro" id="IPR050979">
    <property type="entry name" value="LD-transpeptidase"/>
</dbReference>
<evidence type="ECO:0000256" key="8">
    <source>
        <dbReference type="ARBA" id="ARBA00023316"/>
    </source>
</evidence>
<keyword evidence="6 9" id="KW-0133">Cell shape</keyword>
<evidence type="ECO:0000256" key="3">
    <source>
        <dbReference type="ARBA" id="ARBA00022676"/>
    </source>
</evidence>
<dbReference type="GO" id="GO:0071555">
    <property type="term" value="P:cell wall organization"/>
    <property type="evidence" value="ECO:0007669"/>
    <property type="project" value="UniProtKB-UniRule"/>
</dbReference>
<evidence type="ECO:0000256" key="1">
    <source>
        <dbReference type="ARBA" id="ARBA00004752"/>
    </source>
</evidence>
<evidence type="ECO:0000256" key="6">
    <source>
        <dbReference type="ARBA" id="ARBA00022960"/>
    </source>
</evidence>
<dbReference type="GO" id="GO:0005576">
    <property type="term" value="C:extracellular region"/>
    <property type="evidence" value="ECO:0007669"/>
    <property type="project" value="TreeGrafter"/>
</dbReference>
<evidence type="ECO:0000256" key="2">
    <source>
        <dbReference type="ARBA" id="ARBA00005992"/>
    </source>
</evidence>
<dbReference type="Gene3D" id="2.40.440.10">
    <property type="entry name" value="L,D-transpeptidase catalytic domain-like"/>
    <property type="match status" value="1"/>
</dbReference>
<dbReference type="Proteomes" id="UP000609531">
    <property type="component" value="Unassembled WGS sequence"/>
</dbReference>
<feature type="active site" description="Proton donor/acceptor" evidence="9">
    <location>
        <position position="153"/>
    </location>
</feature>
<dbReference type="GO" id="GO:0008360">
    <property type="term" value="P:regulation of cell shape"/>
    <property type="evidence" value="ECO:0007669"/>
    <property type="project" value="UniProtKB-UniRule"/>
</dbReference>
<organism evidence="11 12">
    <name type="scientific">Acuticoccus mangrovi</name>
    <dbReference type="NCBI Taxonomy" id="2796142"/>
    <lineage>
        <taxon>Bacteria</taxon>
        <taxon>Pseudomonadati</taxon>
        <taxon>Pseudomonadota</taxon>
        <taxon>Alphaproteobacteria</taxon>
        <taxon>Hyphomicrobiales</taxon>
        <taxon>Amorphaceae</taxon>
        <taxon>Acuticoccus</taxon>
    </lineage>
</organism>
<dbReference type="AlphaFoldDB" id="A0A934IL44"/>
<evidence type="ECO:0000256" key="9">
    <source>
        <dbReference type="PROSITE-ProRule" id="PRU01373"/>
    </source>
</evidence>
<reference evidence="11" key="1">
    <citation type="submission" date="2020-12" db="EMBL/GenBank/DDBJ databases">
        <title>Bacterial taxonomy.</title>
        <authorList>
            <person name="Pan X."/>
        </authorList>
    </citation>
    <scope>NUCLEOTIDE SEQUENCE</scope>
    <source>
        <strain evidence="11">B2012</strain>
    </source>
</reference>
<keyword evidence="3" id="KW-0328">Glycosyltransferase</keyword>
<dbReference type="GO" id="GO:0071972">
    <property type="term" value="F:peptidoglycan L,D-transpeptidase activity"/>
    <property type="evidence" value="ECO:0007669"/>
    <property type="project" value="TreeGrafter"/>
</dbReference>